<dbReference type="GO" id="GO:0000156">
    <property type="term" value="F:phosphorelay response regulator activity"/>
    <property type="evidence" value="ECO:0007669"/>
    <property type="project" value="InterPro"/>
</dbReference>
<dbReference type="Proteomes" id="UP000007463">
    <property type="component" value="Chromosome"/>
</dbReference>
<keyword evidence="4" id="KW-1185">Reference proteome</keyword>
<evidence type="ECO:0000313" key="3">
    <source>
        <dbReference type="EMBL" id="AEA42865.1"/>
    </source>
</evidence>
<protein>
    <submittedName>
        <fullName evidence="3">Two component transcriptional regulator, LytTR family</fullName>
    </submittedName>
</protein>
<dbReference type="GO" id="GO:0003677">
    <property type="term" value="F:DNA binding"/>
    <property type="evidence" value="ECO:0007669"/>
    <property type="project" value="InterPro"/>
</dbReference>
<name>F2IJH7_FLUTR</name>
<keyword evidence="1" id="KW-0597">Phosphoprotein</keyword>
<dbReference type="Pfam" id="PF04397">
    <property type="entry name" value="LytTR"/>
    <property type="match status" value="1"/>
</dbReference>
<reference evidence="4" key="2">
    <citation type="submission" date="2011-02" db="EMBL/GenBank/DDBJ databases">
        <title>The complete genome of Fluviicola taffensis DSM 16823.</title>
        <authorList>
            <consortium name="US DOE Joint Genome Institute (JGI-PGF)"/>
            <person name="Lucas S."/>
            <person name="Copeland A."/>
            <person name="Lapidus A."/>
            <person name="Bruce D."/>
            <person name="Goodwin L."/>
            <person name="Pitluck S."/>
            <person name="Kyrpides N."/>
            <person name="Mavromatis K."/>
            <person name="Ivanova N."/>
            <person name="Mikhailova N."/>
            <person name="Pagani I."/>
            <person name="Chertkov O."/>
            <person name="Detter J.C."/>
            <person name="Han C."/>
            <person name="Tapia R."/>
            <person name="Land M."/>
            <person name="Hauser L."/>
            <person name="Markowitz V."/>
            <person name="Cheng J.-F."/>
            <person name="Hugenholtz P."/>
            <person name="Woyke T."/>
            <person name="Wu D."/>
            <person name="Tindall B."/>
            <person name="Pomrenke H.G."/>
            <person name="Brambilla E."/>
            <person name="Klenk H.-P."/>
            <person name="Eisen J.A."/>
        </authorList>
    </citation>
    <scope>NUCLEOTIDE SEQUENCE [LARGE SCALE GENOMIC DNA]</scope>
    <source>
        <strain evidence="4">DSM 16823 / RW262 / RW262</strain>
    </source>
</reference>
<dbReference type="HOGENOM" id="CLU_000445_14_1_10"/>
<evidence type="ECO:0000313" key="4">
    <source>
        <dbReference type="Proteomes" id="UP000007463"/>
    </source>
</evidence>
<dbReference type="SMART" id="SM00850">
    <property type="entry name" value="LytTR"/>
    <property type="match status" value="1"/>
</dbReference>
<reference evidence="3 4" key="1">
    <citation type="journal article" date="2011" name="Stand. Genomic Sci.">
        <title>Complete genome sequence of the gliding freshwater bacterium Fluviicola taffensis type strain (RW262).</title>
        <authorList>
            <person name="Woyke T."/>
            <person name="Chertkov O."/>
            <person name="Lapidus A."/>
            <person name="Nolan M."/>
            <person name="Lucas S."/>
            <person name="Del Rio T.G."/>
            <person name="Tice H."/>
            <person name="Cheng J.F."/>
            <person name="Tapia R."/>
            <person name="Han C."/>
            <person name="Goodwin L."/>
            <person name="Pitluck S."/>
            <person name="Liolios K."/>
            <person name="Pagani I."/>
            <person name="Ivanova N."/>
            <person name="Huntemann M."/>
            <person name="Mavromatis K."/>
            <person name="Mikhailova N."/>
            <person name="Pati A."/>
            <person name="Chen A."/>
            <person name="Palaniappan K."/>
            <person name="Land M."/>
            <person name="Hauser L."/>
            <person name="Brambilla E.M."/>
            <person name="Rohde M."/>
            <person name="Mwirichia R."/>
            <person name="Sikorski J."/>
            <person name="Tindall B.J."/>
            <person name="Goker M."/>
            <person name="Bristow J."/>
            <person name="Eisen J.A."/>
            <person name="Markowitz V."/>
            <person name="Hugenholtz P."/>
            <person name="Klenk H.P."/>
            <person name="Kyrpides N.C."/>
        </authorList>
    </citation>
    <scope>NUCLEOTIDE SEQUENCE [LARGE SCALE GENOMIC DNA]</scope>
    <source>
        <strain evidence="4">DSM 16823 / RW262 / RW262</strain>
    </source>
</reference>
<dbReference type="InterPro" id="IPR011006">
    <property type="entry name" value="CheY-like_superfamily"/>
</dbReference>
<dbReference type="PANTHER" id="PTHR37299">
    <property type="entry name" value="TRANSCRIPTIONAL REGULATOR-RELATED"/>
    <property type="match status" value="1"/>
</dbReference>
<evidence type="ECO:0000256" key="1">
    <source>
        <dbReference type="PROSITE-ProRule" id="PRU00169"/>
    </source>
</evidence>
<evidence type="ECO:0000259" key="2">
    <source>
        <dbReference type="PROSITE" id="PS50110"/>
    </source>
</evidence>
<dbReference type="EMBL" id="CP002542">
    <property type="protein sequence ID" value="AEA42865.1"/>
    <property type="molecule type" value="Genomic_DNA"/>
</dbReference>
<sequence>MDKPLLRVVLLDDELLALSYLRTLCEGISDIEVVKAFDNPLVFLSEVPNLSFDFCISDIVMPNLSGLQVAEKLDSKPIIFTTAHNEYAADAFDIEAIDYLRKPVQRERLERAIEKVRIRIEQSKNQATWTVNTNKGKFTIQLSAIVRFSTDTYDRRDKLLLLEKGDELVVKNKSFDQLLQELDSISFIRISKSELVSKEFIQGYQGDVVLSKIRMKDGKYIEFSLSENYRKTFLEAFNQ</sequence>
<dbReference type="SUPFAM" id="SSF52172">
    <property type="entry name" value="CheY-like"/>
    <property type="match status" value="1"/>
</dbReference>
<organism evidence="3 4">
    <name type="scientific">Fluviicola taffensis (strain DSM 16823 / NCIMB 13979 / RW262)</name>
    <dbReference type="NCBI Taxonomy" id="755732"/>
    <lineage>
        <taxon>Bacteria</taxon>
        <taxon>Pseudomonadati</taxon>
        <taxon>Bacteroidota</taxon>
        <taxon>Flavobacteriia</taxon>
        <taxon>Flavobacteriales</taxon>
        <taxon>Crocinitomicaceae</taxon>
        <taxon>Fluviicola</taxon>
    </lineage>
</organism>
<dbReference type="OrthoDB" id="2168082at2"/>
<dbReference type="Gene3D" id="2.40.50.1020">
    <property type="entry name" value="LytTr DNA-binding domain"/>
    <property type="match status" value="1"/>
</dbReference>
<dbReference type="InterPro" id="IPR007492">
    <property type="entry name" value="LytTR_DNA-bd_dom"/>
</dbReference>
<dbReference type="PANTHER" id="PTHR37299:SF4">
    <property type="entry name" value="TRANSCRIPTIONAL REGULATOR"/>
    <property type="match status" value="1"/>
</dbReference>
<dbReference type="STRING" id="755732.Fluta_0864"/>
<dbReference type="KEGG" id="fte:Fluta_0864"/>
<dbReference type="InterPro" id="IPR046947">
    <property type="entry name" value="LytR-like"/>
</dbReference>
<gene>
    <name evidence="3" type="ordered locus">Fluta_0864</name>
</gene>
<dbReference type="eggNOG" id="COG3279">
    <property type="taxonomic scope" value="Bacteria"/>
</dbReference>
<dbReference type="Pfam" id="PF00072">
    <property type="entry name" value="Response_reg"/>
    <property type="match status" value="1"/>
</dbReference>
<dbReference type="Gene3D" id="3.40.50.2300">
    <property type="match status" value="1"/>
</dbReference>
<dbReference type="PROSITE" id="PS50110">
    <property type="entry name" value="RESPONSE_REGULATORY"/>
    <property type="match status" value="1"/>
</dbReference>
<dbReference type="RefSeq" id="WP_013685637.1">
    <property type="nucleotide sequence ID" value="NC_015321.1"/>
</dbReference>
<dbReference type="SMART" id="SM00448">
    <property type="entry name" value="REC"/>
    <property type="match status" value="1"/>
</dbReference>
<dbReference type="InterPro" id="IPR001789">
    <property type="entry name" value="Sig_transdc_resp-reg_receiver"/>
</dbReference>
<dbReference type="AlphaFoldDB" id="F2IJH7"/>
<feature type="domain" description="Response regulatory" evidence="2">
    <location>
        <begin position="7"/>
        <end position="117"/>
    </location>
</feature>
<accession>F2IJH7</accession>
<feature type="modified residue" description="4-aspartylphosphate" evidence="1">
    <location>
        <position position="58"/>
    </location>
</feature>
<proteinExistence type="predicted"/>